<protein>
    <submittedName>
        <fullName evidence="8">Phage major capsid protein</fullName>
    </submittedName>
</protein>
<dbReference type="Pfam" id="PF04586">
    <property type="entry name" value="Peptidase_S78"/>
    <property type="match status" value="1"/>
</dbReference>
<gene>
    <name evidence="8" type="ORF">FJM51_05300</name>
</gene>
<organism evidence="8 9">
    <name type="scientific">Amaricoccus solimangrovi</name>
    <dbReference type="NCBI Taxonomy" id="2589815"/>
    <lineage>
        <taxon>Bacteria</taxon>
        <taxon>Pseudomonadati</taxon>
        <taxon>Pseudomonadota</taxon>
        <taxon>Alphaproteobacteria</taxon>
        <taxon>Rhodobacterales</taxon>
        <taxon>Paracoccaceae</taxon>
        <taxon>Amaricoccus</taxon>
    </lineage>
</organism>
<keyword evidence="3" id="KW-0645">Protease</keyword>
<dbReference type="InterPro" id="IPR024455">
    <property type="entry name" value="Phage_capsid"/>
</dbReference>
<dbReference type="AlphaFoldDB" id="A0A501X0T1"/>
<evidence type="ECO:0000259" key="7">
    <source>
        <dbReference type="Pfam" id="PF05065"/>
    </source>
</evidence>
<comment type="caution">
    <text evidence="8">The sequence shown here is derived from an EMBL/GenBank/DDBJ whole genome shotgun (WGS) entry which is preliminary data.</text>
</comment>
<evidence type="ECO:0000256" key="5">
    <source>
        <dbReference type="SAM" id="MobiDB-lite"/>
    </source>
</evidence>
<feature type="domain" description="Prohead serine protease" evidence="6">
    <location>
        <begin position="119"/>
        <end position="184"/>
    </location>
</feature>
<dbReference type="RefSeq" id="WP_140453079.1">
    <property type="nucleotide sequence ID" value="NZ_VFRP01000003.1"/>
</dbReference>
<dbReference type="Proteomes" id="UP000319255">
    <property type="component" value="Unassembled WGS sequence"/>
</dbReference>
<sequence>MAEISIPARLYRAGGILRADDPAAPAKADGPGAADDPADLAGADDPAERRLRLSFSSELPVARDFGLEILGHGAGEVDLSRLAAGVMPLLTDHRASLADQVGTVESAGIEGGRGIAVVRFGKSARAAEILARVRDGEITGVSVGYRIDRATRAGERDGIPVFRATRWTPLEISLVAMPADETVGIGRAASTDTITLTLEGDRMTTETIPAAAETVATRAAEATAPDQVGPERARIRDISALGRRFKLPEAEVERAIDAGTPVAEFQRKVLDHLGSGDQTAIRDTAAKVGLTEREARRYSLVNAINYLAAPTDARARAAAAFEIEVSEAAAERSRTTPKGLLVPADVLSRADFAAGKRAADLTAGTASAGGATVATELLTGSFIDLLRRKSAIMRANPTVLGGLSGNVAIPRQTGGATAYWVGEDTAPPQSGAAFDQVTMTPKTVGAISEISRKLLLQSSVDVEAMVRRDLVTGVALEVDGVAMNGSTDTDAPSGLKDYAANINAVDFAAAGAPTWAELVAMETAIAADDADVESMAYIFNAGLRGYLKQTPKVAGHPIFLMGDDKLVNGYGSIVSNQAEAGDLWLGNWADFVIGMWSGLDLTVDPYTAAATGAVRVIAHQDVDFAIRHPESFCYGRAIA</sequence>
<proteinExistence type="predicted"/>
<keyword evidence="9" id="KW-1185">Reference proteome</keyword>
<dbReference type="OrthoDB" id="9806592at2"/>
<evidence type="ECO:0000313" key="9">
    <source>
        <dbReference type="Proteomes" id="UP000319255"/>
    </source>
</evidence>
<dbReference type="NCBIfam" id="TIGR01554">
    <property type="entry name" value="major_cap_HK97"/>
    <property type="match status" value="1"/>
</dbReference>
<dbReference type="GO" id="GO:0008233">
    <property type="term" value="F:peptidase activity"/>
    <property type="evidence" value="ECO:0007669"/>
    <property type="project" value="UniProtKB-KW"/>
</dbReference>
<dbReference type="EMBL" id="VFRP01000003">
    <property type="protein sequence ID" value="TPE52596.1"/>
    <property type="molecule type" value="Genomic_DNA"/>
</dbReference>
<feature type="region of interest" description="Disordered" evidence="5">
    <location>
        <begin position="21"/>
        <end position="43"/>
    </location>
</feature>
<evidence type="ECO:0000256" key="3">
    <source>
        <dbReference type="ARBA" id="ARBA00022670"/>
    </source>
</evidence>
<dbReference type="InterPro" id="IPR054612">
    <property type="entry name" value="Phage_capsid-like_C"/>
</dbReference>
<dbReference type="Pfam" id="PF05065">
    <property type="entry name" value="Phage_capsid"/>
    <property type="match status" value="1"/>
</dbReference>
<evidence type="ECO:0000313" key="8">
    <source>
        <dbReference type="EMBL" id="TPE52596.1"/>
    </source>
</evidence>
<evidence type="ECO:0000256" key="4">
    <source>
        <dbReference type="ARBA" id="ARBA00022801"/>
    </source>
</evidence>
<accession>A0A501X0T1</accession>
<evidence type="ECO:0000259" key="6">
    <source>
        <dbReference type="Pfam" id="PF04586"/>
    </source>
</evidence>
<name>A0A501X0T1_9RHOB</name>
<dbReference type="Gene3D" id="3.30.2400.10">
    <property type="entry name" value="Major capsid protein gp5"/>
    <property type="match status" value="1"/>
</dbReference>
<feature type="compositionally biased region" description="Low complexity" evidence="5">
    <location>
        <begin position="22"/>
        <end position="43"/>
    </location>
</feature>
<feature type="domain" description="Phage capsid-like C-terminal" evidence="7">
    <location>
        <begin position="369"/>
        <end position="635"/>
    </location>
</feature>
<comment type="subcellular location">
    <subcellularLocation>
        <location evidence="1">Virion</location>
    </subcellularLocation>
</comment>
<dbReference type="InterPro" id="IPR054613">
    <property type="entry name" value="Peptidase_S78_dom"/>
</dbReference>
<reference evidence="8 9" key="1">
    <citation type="submission" date="2019-06" db="EMBL/GenBank/DDBJ databases">
        <title>A novel bacterium of genus Amaricoccus, isolated from marine sediment.</title>
        <authorList>
            <person name="Huang H."/>
            <person name="Mo K."/>
            <person name="Hu Y."/>
        </authorList>
    </citation>
    <scope>NUCLEOTIDE SEQUENCE [LARGE SCALE GENOMIC DNA]</scope>
    <source>
        <strain evidence="8 9">HB172011</strain>
    </source>
</reference>
<keyword evidence="4" id="KW-0378">Hydrolase</keyword>
<evidence type="ECO:0000256" key="1">
    <source>
        <dbReference type="ARBA" id="ARBA00004328"/>
    </source>
</evidence>
<keyword evidence="2" id="KW-1188">Viral release from host cell</keyword>
<evidence type="ECO:0000256" key="2">
    <source>
        <dbReference type="ARBA" id="ARBA00022612"/>
    </source>
</evidence>
<dbReference type="GO" id="GO:0006508">
    <property type="term" value="P:proteolysis"/>
    <property type="evidence" value="ECO:0007669"/>
    <property type="project" value="UniProtKB-KW"/>
</dbReference>
<dbReference type="SUPFAM" id="SSF56563">
    <property type="entry name" value="Major capsid protein gp5"/>
    <property type="match status" value="1"/>
</dbReference>